<evidence type="ECO:0000256" key="1">
    <source>
        <dbReference type="SAM" id="MobiDB-lite"/>
    </source>
</evidence>
<keyword evidence="3" id="KW-1185">Reference proteome</keyword>
<dbReference type="EMBL" id="JAURVH010001519">
    <property type="protein sequence ID" value="KAK5926004.1"/>
    <property type="molecule type" value="Genomic_DNA"/>
</dbReference>
<organism evidence="2 3">
    <name type="scientific">Champsocephalus gunnari</name>
    <name type="common">Mackerel icefish</name>
    <dbReference type="NCBI Taxonomy" id="52237"/>
    <lineage>
        <taxon>Eukaryota</taxon>
        <taxon>Metazoa</taxon>
        <taxon>Chordata</taxon>
        <taxon>Craniata</taxon>
        <taxon>Vertebrata</taxon>
        <taxon>Euteleostomi</taxon>
        <taxon>Actinopterygii</taxon>
        <taxon>Neopterygii</taxon>
        <taxon>Teleostei</taxon>
        <taxon>Neoteleostei</taxon>
        <taxon>Acanthomorphata</taxon>
        <taxon>Eupercaria</taxon>
        <taxon>Perciformes</taxon>
        <taxon>Notothenioidei</taxon>
        <taxon>Channichthyidae</taxon>
        <taxon>Champsocephalus</taxon>
    </lineage>
</organism>
<gene>
    <name evidence="2" type="ORF">CgunFtcFv8_021611</name>
</gene>
<comment type="caution">
    <text evidence="2">The sequence shown here is derived from an EMBL/GenBank/DDBJ whole genome shotgun (WGS) entry which is preliminary data.</text>
</comment>
<proteinExistence type="predicted"/>
<dbReference type="Proteomes" id="UP001331515">
    <property type="component" value="Unassembled WGS sequence"/>
</dbReference>
<feature type="region of interest" description="Disordered" evidence="1">
    <location>
        <begin position="44"/>
        <end position="68"/>
    </location>
</feature>
<name>A0AAN8HWN0_CHAGU</name>
<accession>A0AAN8HWN0</accession>
<protein>
    <submittedName>
        <fullName evidence="2">Uncharacterized protein</fullName>
    </submittedName>
</protein>
<evidence type="ECO:0000313" key="3">
    <source>
        <dbReference type="Proteomes" id="UP001331515"/>
    </source>
</evidence>
<dbReference type="AlphaFoldDB" id="A0AAN8HWN0"/>
<reference evidence="2 3" key="1">
    <citation type="journal article" date="2023" name="Mol. Biol. Evol.">
        <title>Genomics of Secondarily Temperate Adaptation in the Only Non-Antarctic Icefish.</title>
        <authorList>
            <person name="Rivera-Colon A.G."/>
            <person name="Rayamajhi N."/>
            <person name="Minhas B.F."/>
            <person name="Madrigal G."/>
            <person name="Bilyk K.T."/>
            <person name="Yoon V."/>
            <person name="Hune M."/>
            <person name="Gregory S."/>
            <person name="Cheng C.H.C."/>
            <person name="Catchen J.M."/>
        </authorList>
    </citation>
    <scope>NUCLEOTIDE SEQUENCE [LARGE SCALE GENOMIC DNA]</scope>
    <source>
        <tissue evidence="2">White muscle</tissue>
    </source>
</reference>
<evidence type="ECO:0000313" key="2">
    <source>
        <dbReference type="EMBL" id="KAK5926004.1"/>
    </source>
</evidence>
<sequence length="90" mass="9531">MVVFFTLAPQYFSLLSVLTGKEIDARLGGPALYESREALCSESSQPITAPRGWKGDAGGQSACEPGAKAPAPLRMERVSHDAEGTFVSES</sequence>